<dbReference type="GO" id="GO:0016020">
    <property type="term" value="C:membrane"/>
    <property type="evidence" value="ECO:0007669"/>
    <property type="project" value="UniProtKB-SubCell"/>
</dbReference>
<accession>A0AAE1C8L6</accession>
<dbReference type="GO" id="GO:0022857">
    <property type="term" value="F:transmembrane transporter activity"/>
    <property type="evidence" value="ECO:0007669"/>
    <property type="project" value="InterPro"/>
</dbReference>
<evidence type="ECO:0000256" key="2">
    <source>
        <dbReference type="ARBA" id="ARBA00022692"/>
    </source>
</evidence>
<evidence type="ECO:0000256" key="4">
    <source>
        <dbReference type="ARBA" id="ARBA00023136"/>
    </source>
</evidence>
<evidence type="ECO:0000256" key="3">
    <source>
        <dbReference type="ARBA" id="ARBA00022989"/>
    </source>
</evidence>
<protein>
    <submittedName>
        <fullName evidence="7">Major facilitator superfamily domain-containing protein</fullName>
    </submittedName>
</protein>
<dbReference type="AlphaFoldDB" id="A0AAE1C8L6"/>
<feature type="compositionally biased region" description="Polar residues" evidence="5">
    <location>
        <begin position="13"/>
        <end position="34"/>
    </location>
</feature>
<dbReference type="SUPFAM" id="SSF103473">
    <property type="entry name" value="MFS general substrate transporter"/>
    <property type="match status" value="1"/>
</dbReference>
<feature type="region of interest" description="Disordered" evidence="5">
    <location>
        <begin position="1"/>
        <end position="34"/>
    </location>
</feature>
<keyword evidence="3 6" id="KW-1133">Transmembrane helix</keyword>
<feature type="transmembrane region" description="Helical" evidence="6">
    <location>
        <begin position="151"/>
        <end position="171"/>
    </location>
</feature>
<reference evidence="7" key="2">
    <citation type="submission" date="2023-06" db="EMBL/GenBank/DDBJ databases">
        <authorList>
            <consortium name="Lawrence Berkeley National Laboratory"/>
            <person name="Haridas S."/>
            <person name="Hensen N."/>
            <person name="Bonometti L."/>
            <person name="Westerberg I."/>
            <person name="Brannstrom I.O."/>
            <person name="Guillou S."/>
            <person name="Cros-Aarteil S."/>
            <person name="Calhoun S."/>
            <person name="Kuo A."/>
            <person name="Mondo S."/>
            <person name="Pangilinan J."/>
            <person name="Riley R."/>
            <person name="Labutti K."/>
            <person name="Andreopoulos B."/>
            <person name="Lipzen A."/>
            <person name="Chen C."/>
            <person name="Yanf M."/>
            <person name="Daum C."/>
            <person name="Ng V."/>
            <person name="Clum A."/>
            <person name="Steindorff A."/>
            <person name="Ohm R."/>
            <person name="Martin F."/>
            <person name="Silar P."/>
            <person name="Natvig D."/>
            <person name="Lalanne C."/>
            <person name="Gautier V."/>
            <person name="Ament-Velasquez S.L."/>
            <person name="Kruys A."/>
            <person name="Hutchinson M.I."/>
            <person name="Powell A.J."/>
            <person name="Barry K."/>
            <person name="Miller A.N."/>
            <person name="Grigoriev I.V."/>
            <person name="Debuchy R."/>
            <person name="Gladieux P."/>
            <person name="Thoren M.H."/>
            <person name="Johannesson H."/>
        </authorList>
    </citation>
    <scope>NUCLEOTIDE SEQUENCE</scope>
    <source>
        <strain evidence="7">CBS 314.62</strain>
    </source>
</reference>
<comment type="caution">
    <text evidence="7">The sequence shown here is derived from an EMBL/GenBank/DDBJ whole genome shotgun (WGS) entry which is preliminary data.</text>
</comment>
<feature type="transmembrane region" description="Helical" evidence="6">
    <location>
        <begin position="274"/>
        <end position="298"/>
    </location>
</feature>
<dbReference type="PANTHER" id="PTHR23507:SF1">
    <property type="entry name" value="FI18259P1-RELATED"/>
    <property type="match status" value="1"/>
</dbReference>
<feature type="transmembrane region" description="Helical" evidence="6">
    <location>
        <begin position="441"/>
        <end position="464"/>
    </location>
</feature>
<organism evidence="7 8">
    <name type="scientific">Podospora appendiculata</name>
    <dbReference type="NCBI Taxonomy" id="314037"/>
    <lineage>
        <taxon>Eukaryota</taxon>
        <taxon>Fungi</taxon>
        <taxon>Dikarya</taxon>
        <taxon>Ascomycota</taxon>
        <taxon>Pezizomycotina</taxon>
        <taxon>Sordariomycetes</taxon>
        <taxon>Sordariomycetidae</taxon>
        <taxon>Sordariales</taxon>
        <taxon>Podosporaceae</taxon>
        <taxon>Podospora</taxon>
    </lineage>
</organism>
<evidence type="ECO:0000256" key="6">
    <source>
        <dbReference type="SAM" id="Phobius"/>
    </source>
</evidence>
<feature type="transmembrane region" description="Helical" evidence="6">
    <location>
        <begin position="409"/>
        <end position="429"/>
    </location>
</feature>
<evidence type="ECO:0000256" key="1">
    <source>
        <dbReference type="ARBA" id="ARBA00004141"/>
    </source>
</evidence>
<reference evidence="7" key="1">
    <citation type="journal article" date="2023" name="Mol. Phylogenet. Evol.">
        <title>Genome-scale phylogeny and comparative genomics of the fungal order Sordariales.</title>
        <authorList>
            <person name="Hensen N."/>
            <person name="Bonometti L."/>
            <person name="Westerberg I."/>
            <person name="Brannstrom I.O."/>
            <person name="Guillou S."/>
            <person name="Cros-Aarteil S."/>
            <person name="Calhoun S."/>
            <person name="Haridas S."/>
            <person name="Kuo A."/>
            <person name="Mondo S."/>
            <person name="Pangilinan J."/>
            <person name="Riley R."/>
            <person name="LaButti K."/>
            <person name="Andreopoulos B."/>
            <person name="Lipzen A."/>
            <person name="Chen C."/>
            <person name="Yan M."/>
            <person name="Daum C."/>
            <person name="Ng V."/>
            <person name="Clum A."/>
            <person name="Steindorff A."/>
            <person name="Ohm R.A."/>
            <person name="Martin F."/>
            <person name="Silar P."/>
            <person name="Natvig D.O."/>
            <person name="Lalanne C."/>
            <person name="Gautier V."/>
            <person name="Ament-Velasquez S.L."/>
            <person name="Kruys A."/>
            <person name="Hutchinson M.I."/>
            <person name="Powell A.J."/>
            <person name="Barry K."/>
            <person name="Miller A.N."/>
            <person name="Grigoriev I.V."/>
            <person name="Debuchy R."/>
            <person name="Gladieux P."/>
            <person name="Hiltunen Thoren M."/>
            <person name="Johannesson H."/>
        </authorList>
    </citation>
    <scope>NUCLEOTIDE SEQUENCE</scope>
    <source>
        <strain evidence="7">CBS 314.62</strain>
    </source>
</reference>
<dbReference type="Gene3D" id="1.20.1250.20">
    <property type="entry name" value="MFS general substrate transporter like domains"/>
    <property type="match status" value="1"/>
</dbReference>
<dbReference type="InterPro" id="IPR011701">
    <property type="entry name" value="MFS"/>
</dbReference>
<keyword evidence="8" id="KW-1185">Reference proteome</keyword>
<dbReference type="Proteomes" id="UP001270362">
    <property type="component" value="Unassembled WGS sequence"/>
</dbReference>
<dbReference type="PANTHER" id="PTHR23507">
    <property type="entry name" value="ZGC:174356"/>
    <property type="match status" value="1"/>
</dbReference>
<feature type="transmembrane region" description="Helical" evidence="6">
    <location>
        <begin position="183"/>
        <end position="205"/>
    </location>
</feature>
<feature type="transmembrane region" description="Helical" evidence="6">
    <location>
        <begin position="310"/>
        <end position="330"/>
    </location>
</feature>
<sequence>MADDTASTDETTRLLNTRPSPTSHPHSNNHKSSGGKNVIAITPWRIILSAAAAAVLLMLNIGSDMQLQQQQQRCSVDAVQSEVAYINGWKDSFEFLPAMLLVLPYGVLTDRIGRKPVLLLAIVGCILNNVWIRVVYWFSDVFPLRAVWFGGLWQVIGAGTVTFSSVFYVLVADVCPAEQRIVAFAHLQTAALFSKLVFVPTGGAMLAVNPWLPMFISSVFLLAGLCATVLFVPELCHPHHDRHASKAGSLGRRIRAHMASSGAFVRWLAKNRSVVLLMPCFFLISLGEQSNGTLLLQYASKQLGWSLADASYLLSLAAGVHLFDLIILVPTISTFLIQQLHLHEAAKDKRVAQLCVSFLVGGSMALFLGGTSSTWIMLGQLLMALGLAIAIPGRSMLTGIVEPRHLGALYTSVSVLTYGGILVGGPLLANVFHWGMSLGDFWIGLPFFVSAGCFAVTLVVISVADVAGDVASDIGGPEGDGLA</sequence>
<proteinExistence type="predicted"/>
<keyword evidence="4 6" id="KW-0472">Membrane</keyword>
<dbReference type="EMBL" id="JAULSO010000005">
    <property type="protein sequence ID" value="KAK3682952.1"/>
    <property type="molecule type" value="Genomic_DNA"/>
</dbReference>
<gene>
    <name evidence="7" type="ORF">B0T22DRAFT_502099</name>
</gene>
<name>A0AAE1C8L6_9PEZI</name>
<feature type="transmembrane region" description="Helical" evidence="6">
    <location>
        <begin position="117"/>
        <end position="139"/>
    </location>
</feature>
<keyword evidence="2 6" id="KW-0812">Transmembrane</keyword>
<dbReference type="InterPro" id="IPR036259">
    <property type="entry name" value="MFS_trans_sf"/>
</dbReference>
<feature type="transmembrane region" description="Helical" evidence="6">
    <location>
        <begin position="211"/>
        <end position="232"/>
    </location>
</feature>
<evidence type="ECO:0000313" key="8">
    <source>
        <dbReference type="Proteomes" id="UP001270362"/>
    </source>
</evidence>
<evidence type="ECO:0000256" key="5">
    <source>
        <dbReference type="SAM" id="MobiDB-lite"/>
    </source>
</evidence>
<comment type="subcellular location">
    <subcellularLocation>
        <location evidence="1">Membrane</location>
        <topology evidence="1">Multi-pass membrane protein</topology>
    </subcellularLocation>
</comment>
<feature type="transmembrane region" description="Helical" evidence="6">
    <location>
        <begin position="375"/>
        <end position="397"/>
    </location>
</feature>
<dbReference type="Pfam" id="PF07690">
    <property type="entry name" value="MFS_1"/>
    <property type="match status" value="1"/>
</dbReference>
<feature type="transmembrane region" description="Helical" evidence="6">
    <location>
        <begin position="351"/>
        <end position="369"/>
    </location>
</feature>
<feature type="transmembrane region" description="Helical" evidence="6">
    <location>
        <begin position="38"/>
        <end position="59"/>
    </location>
</feature>
<evidence type="ECO:0000313" key="7">
    <source>
        <dbReference type="EMBL" id="KAK3682952.1"/>
    </source>
</evidence>